<sequence>MGAWAADPAVIAAVKAQNAKNAALDQAAIDTLDKQWRAEAKAGGGPMITEVTSNALSQFLAGKAKASDGLFLEIFVMDDKGLNVGQSSVTSDYWQGDEAKWQKSFGAGPGGRLIDEVDFDDSAKAFVSQVSRTIVDPADGHAIGAVTVGVNVEKLP</sequence>
<comment type="caution">
    <text evidence="1">The sequence shown here is derived from an EMBL/GenBank/DDBJ whole genome shotgun (WGS) entry which is preliminary data.</text>
</comment>
<name>A0A418WJA5_9PROT</name>
<organism evidence="1 2">
    <name type="scientific">Oleomonas cavernae</name>
    <dbReference type="NCBI Taxonomy" id="2320859"/>
    <lineage>
        <taxon>Bacteria</taxon>
        <taxon>Pseudomonadati</taxon>
        <taxon>Pseudomonadota</taxon>
        <taxon>Alphaproteobacteria</taxon>
        <taxon>Acetobacterales</taxon>
        <taxon>Acetobacteraceae</taxon>
        <taxon>Oleomonas</taxon>
    </lineage>
</organism>
<dbReference type="EMBL" id="QYUK01000011">
    <property type="protein sequence ID" value="RJF90040.1"/>
    <property type="molecule type" value="Genomic_DNA"/>
</dbReference>
<evidence type="ECO:0000313" key="1">
    <source>
        <dbReference type="EMBL" id="RJF90040.1"/>
    </source>
</evidence>
<proteinExistence type="predicted"/>
<gene>
    <name evidence="1" type="ORF">D3874_17045</name>
</gene>
<dbReference type="Proteomes" id="UP000284605">
    <property type="component" value="Unassembled WGS sequence"/>
</dbReference>
<reference evidence="1 2" key="1">
    <citation type="submission" date="2018-09" db="EMBL/GenBank/DDBJ databases">
        <authorList>
            <person name="Zhu H."/>
        </authorList>
    </citation>
    <scope>NUCLEOTIDE SEQUENCE [LARGE SCALE GENOMIC DNA]</scope>
    <source>
        <strain evidence="1 2">K1W22B-8</strain>
    </source>
</reference>
<accession>A0A418WJA5</accession>
<keyword evidence="2" id="KW-1185">Reference proteome</keyword>
<evidence type="ECO:0000313" key="2">
    <source>
        <dbReference type="Proteomes" id="UP000284605"/>
    </source>
</evidence>
<dbReference type="OrthoDB" id="195732at2"/>
<protein>
    <submittedName>
        <fullName evidence="1">Uncharacterized protein</fullName>
    </submittedName>
</protein>
<dbReference type="AlphaFoldDB" id="A0A418WJA5"/>